<gene>
    <name evidence="2" type="ORF">Ani05nite_38330</name>
</gene>
<evidence type="ECO:0000313" key="3">
    <source>
        <dbReference type="Proteomes" id="UP000647172"/>
    </source>
</evidence>
<comment type="caution">
    <text evidence="2">The sequence shown here is derived from an EMBL/GenBank/DDBJ whole genome shotgun (WGS) entry which is preliminary data.</text>
</comment>
<dbReference type="Proteomes" id="UP000647172">
    <property type="component" value="Unassembled WGS sequence"/>
</dbReference>
<dbReference type="PROSITE" id="PS51257">
    <property type="entry name" value="PROKAR_LIPOPROTEIN"/>
    <property type="match status" value="1"/>
</dbReference>
<feature type="chain" id="PRO_5036719293" description="Lipoprotein" evidence="1">
    <location>
        <begin position="24"/>
        <end position="133"/>
    </location>
</feature>
<sequence length="133" mass="13050">MNSFLPRTALALLVAGLATVSLAACDGSGSSSAGTAEAPAAAPAAGASTAAAAAIDVSAADLCAYLKKNVADWKAVGSEVGAMAQMTIGLADFYDGKGAVPDGADIDEKSRAQCPDVRTEVLRAAGIDSFTAL</sequence>
<reference evidence="2" key="1">
    <citation type="submission" date="2021-01" db="EMBL/GenBank/DDBJ databases">
        <title>Whole genome shotgun sequence of Actinoplanes nipponensis NBRC 14063.</title>
        <authorList>
            <person name="Komaki H."/>
            <person name="Tamura T."/>
        </authorList>
    </citation>
    <scope>NUCLEOTIDE SEQUENCE</scope>
    <source>
        <strain evidence="2">NBRC 14063</strain>
    </source>
</reference>
<name>A0A919MI26_9ACTN</name>
<evidence type="ECO:0008006" key="4">
    <source>
        <dbReference type="Google" id="ProtNLM"/>
    </source>
</evidence>
<dbReference type="AlphaFoldDB" id="A0A919MI26"/>
<keyword evidence="3" id="KW-1185">Reference proteome</keyword>
<accession>A0A919MI26</accession>
<proteinExistence type="predicted"/>
<feature type="signal peptide" evidence="1">
    <location>
        <begin position="1"/>
        <end position="23"/>
    </location>
</feature>
<organism evidence="2 3">
    <name type="scientific">Actinoplanes nipponensis</name>
    <dbReference type="NCBI Taxonomy" id="135950"/>
    <lineage>
        <taxon>Bacteria</taxon>
        <taxon>Bacillati</taxon>
        <taxon>Actinomycetota</taxon>
        <taxon>Actinomycetes</taxon>
        <taxon>Micromonosporales</taxon>
        <taxon>Micromonosporaceae</taxon>
        <taxon>Actinoplanes</taxon>
    </lineage>
</organism>
<evidence type="ECO:0000313" key="2">
    <source>
        <dbReference type="EMBL" id="GIE50299.1"/>
    </source>
</evidence>
<dbReference type="RefSeq" id="WP_203770013.1">
    <property type="nucleotide sequence ID" value="NZ_BAAAYJ010000007.1"/>
</dbReference>
<protein>
    <recommendedName>
        <fullName evidence="4">Lipoprotein</fullName>
    </recommendedName>
</protein>
<dbReference type="EMBL" id="BOMQ01000046">
    <property type="protein sequence ID" value="GIE50299.1"/>
    <property type="molecule type" value="Genomic_DNA"/>
</dbReference>
<evidence type="ECO:0000256" key="1">
    <source>
        <dbReference type="SAM" id="SignalP"/>
    </source>
</evidence>
<keyword evidence="1" id="KW-0732">Signal</keyword>